<protein>
    <submittedName>
        <fullName evidence="4">Putative penicillin-binding protein</fullName>
    </submittedName>
</protein>
<evidence type="ECO:0000313" key="5">
    <source>
        <dbReference type="Proteomes" id="UP000245956"/>
    </source>
</evidence>
<comment type="caution">
    <text evidence="4">The sequence shown here is derived from an EMBL/GenBank/DDBJ whole genome shotgun (WGS) entry which is preliminary data.</text>
</comment>
<name>A0A2U3EQ41_PURLI</name>
<dbReference type="SUPFAM" id="SSF56601">
    <property type="entry name" value="beta-lactamase/transpeptidase-like"/>
    <property type="match status" value="1"/>
</dbReference>
<dbReference type="Pfam" id="PF00144">
    <property type="entry name" value="Beta-lactamase"/>
    <property type="match status" value="1"/>
</dbReference>
<feature type="domain" description="Peptidase S12 Pab87-related C-terminal" evidence="3">
    <location>
        <begin position="410"/>
        <end position="521"/>
    </location>
</feature>
<reference evidence="4 5" key="1">
    <citation type="journal article" date="2016" name="Front. Microbiol.">
        <title>Genome and transcriptome sequences reveal the specific parasitism of the nematophagous Purpureocillium lilacinum 36-1.</title>
        <authorList>
            <person name="Xie J."/>
            <person name="Li S."/>
            <person name="Mo C."/>
            <person name="Xiao X."/>
            <person name="Peng D."/>
            <person name="Wang G."/>
            <person name="Xiao Y."/>
        </authorList>
    </citation>
    <scope>NUCLEOTIDE SEQUENCE [LARGE SCALE GENOMIC DNA]</scope>
    <source>
        <strain evidence="4 5">36-1</strain>
    </source>
</reference>
<comment type="similarity">
    <text evidence="1">Belongs to the peptidase S12 family.</text>
</comment>
<sequence length="536" mass="60161">MVDQDSIGPLQSTWSDFIRNLLKAWHVPGVSIAVIGGEQSWTETFGFAELPLTPFTTDTLSYSGSTTKAHLAALFALLVESRRYKDDRGQPLSWQTPISALIRDDFMLQDEWATAHLTLEDALCHRTGLAKHNNAYIRYVRPDGFHGARRVITLEEIVCSLRHLPMASEPRTTFCYSNLMFATLSHVIETLTGQWLGDALRSWLWQPLGMNSTYLSLQDALASGSQVARGYFWDKEKQEYTGFPRMPTEEVSGSGAVITSAADMAKWLRFWLREQRPLSPDGHRSVRRPHIVIGDGGDPAPYDTPLMYAKGWQTSSYRAHRFWTHHGGMDAFGAQVTFFPDLDFGVAVMGNTAFTANAVAEIATWHLVDERLGVPPSERFDWMTKWQNVVQQIKDNVRGGLDKIYPDRPAVPLPPSVSLEKHAGLYYHPGYGYIDLKAVQGGDTSNTKPAPQAQLHAELPDNNFRVKCDFVHVSGDKWIMYVDLQDAPTLTMHDFAAVEFRTGVGGSVEAMGIEWRARSDVEGWIWYDRMAEEGAA</sequence>
<evidence type="ECO:0000256" key="1">
    <source>
        <dbReference type="ARBA" id="ARBA00038215"/>
    </source>
</evidence>
<dbReference type="InterPro" id="IPR021860">
    <property type="entry name" value="Peptidase_S12_Pab87-rel_C"/>
</dbReference>
<dbReference type="InterPro" id="IPR012338">
    <property type="entry name" value="Beta-lactam/transpept-like"/>
</dbReference>
<dbReference type="InterPro" id="IPR001466">
    <property type="entry name" value="Beta-lactam-related"/>
</dbReference>
<dbReference type="OrthoDB" id="5946976at2759"/>
<evidence type="ECO:0000259" key="2">
    <source>
        <dbReference type="Pfam" id="PF00144"/>
    </source>
</evidence>
<evidence type="ECO:0000259" key="3">
    <source>
        <dbReference type="Pfam" id="PF11954"/>
    </source>
</evidence>
<dbReference type="PANTHER" id="PTHR46825:SF9">
    <property type="entry name" value="BETA-LACTAMASE-RELATED DOMAIN-CONTAINING PROTEIN"/>
    <property type="match status" value="1"/>
</dbReference>
<proteinExistence type="inferred from homology"/>
<evidence type="ECO:0000313" key="4">
    <source>
        <dbReference type="EMBL" id="PWI76624.1"/>
    </source>
</evidence>
<dbReference type="Pfam" id="PF11954">
    <property type="entry name" value="DUF3471"/>
    <property type="match status" value="1"/>
</dbReference>
<dbReference type="EMBL" id="LCWV01000001">
    <property type="protein sequence ID" value="PWI76624.1"/>
    <property type="molecule type" value="Genomic_DNA"/>
</dbReference>
<dbReference type="PANTHER" id="PTHR46825">
    <property type="entry name" value="D-ALANYL-D-ALANINE-CARBOXYPEPTIDASE/ENDOPEPTIDASE AMPH"/>
    <property type="match status" value="1"/>
</dbReference>
<dbReference type="Gene3D" id="3.40.710.10">
    <property type="entry name" value="DD-peptidase/beta-lactamase superfamily"/>
    <property type="match status" value="1"/>
</dbReference>
<gene>
    <name evidence="4" type="ORF">PCL_03818</name>
</gene>
<feature type="domain" description="Beta-lactamase-related" evidence="2">
    <location>
        <begin position="16"/>
        <end position="357"/>
    </location>
</feature>
<dbReference type="Proteomes" id="UP000245956">
    <property type="component" value="Unassembled WGS sequence"/>
</dbReference>
<organism evidence="4 5">
    <name type="scientific">Purpureocillium lilacinum</name>
    <name type="common">Paecilomyces lilacinus</name>
    <dbReference type="NCBI Taxonomy" id="33203"/>
    <lineage>
        <taxon>Eukaryota</taxon>
        <taxon>Fungi</taxon>
        <taxon>Dikarya</taxon>
        <taxon>Ascomycota</taxon>
        <taxon>Pezizomycotina</taxon>
        <taxon>Sordariomycetes</taxon>
        <taxon>Hypocreomycetidae</taxon>
        <taxon>Hypocreales</taxon>
        <taxon>Ophiocordycipitaceae</taxon>
        <taxon>Purpureocillium</taxon>
    </lineage>
</organism>
<dbReference type="AlphaFoldDB" id="A0A2U3EQ41"/>
<dbReference type="InterPro" id="IPR050491">
    <property type="entry name" value="AmpC-like"/>
</dbReference>
<accession>A0A2U3EQ41</accession>